<keyword evidence="3" id="KW-0808">Transferase</keyword>
<dbReference type="InterPro" id="IPR014048">
    <property type="entry name" value="MethylDNA_cys_MeTrfase_DNA-bd"/>
</dbReference>
<gene>
    <name evidence="3" type="primary">ybaZ</name>
    <name evidence="3" type="ORF">PPEP_b0518</name>
</gene>
<dbReference type="AlphaFoldDB" id="A0A8I0T7Y1"/>
<dbReference type="Pfam" id="PF01035">
    <property type="entry name" value="DNA_binding_1"/>
    <property type="match status" value="1"/>
</dbReference>
<evidence type="ECO:0000313" key="3">
    <source>
        <dbReference type="EMBL" id="MBE0348709.1"/>
    </source>
</evidence>
<dbReference type="CDD" id="cd06445">
    <property type="entry name" value="ATase"/>
    <property type="match status" value="1"/>
</dbReference>
<name>A0A8I0T7Y1_9GAMM</name>
<feature type="domain" description="Methylated-DNA-[protein]-cysteine S-methyltransferase DNA binding" evidence="2">
    <location>
        <begin position="4"/>
        <end position="78"/>
    </location>
</feature>
<protein>
    <submittedName>
        <fullName evidence="3">Methylated-DNA-protein-cysteine methyltransferase related protein</fullName>
    </submittedName>
</protein>
<dbReference type="GO" id="GO:0006281">
    <property type="term" value="P:DNA repair"/>
    <property type="evidence" value="ECO:0007669"/>
    <property type="project" value="InterPro"/>
</dbReference>
<reference evidence="3 4" key="1">
    <citation type="submission" date="2015-06" db="EMBL/GenBank/DDBJ databases">
        <title>Genome sequence of Pseudoalteromonas peptidolytica.</title>
        <authorList>
            <person name="Xie B.-B."/>
            <person name="Rong J.-C."/>
            <person name="Qin Q.-L."/>
            <person name="Zhang Y.-Z."/>
        </authorList>
    </citation>
    <scope>NUCLEOTIDE SEQUENCE [LARGE SCALE GENOMIC DNA]</scope>
    <source>
        <strain evidence="3 4">F12-50-A1</strain>
    </source>
</reference>
<comment type="caution">
    <text evidence="3">The sequence shown here is derived from an EMBL/GenBank/DDBJ whole genome shotgun (WGS) entry which is preliminary data.</text>
</comment>
<dbReference type="InterPro" id="IPR036217">
    <property type="entry name" value="MethylDNA_cys_MeTrfase_DNAb"/>
</dbReference>
<dbReference type="InterPro" id="IPR036388">
    <property type="entry name" value="WH-like_DNA-bd_sf"/>
</dbReference>
<dbReference type="GO" id="GO:0008168">
    <property type="term" value="F:methyltransferase activity"/>
    <property type="evidence" value="ECO:0007669"/>
    <property type="project" value="UniProtKB-KW"/>
</dbReference>
<dbReference type="InterPro" id="IPR052520">
    <property type="entry name" value="ATL_DNA_repair"/>
</dbReference>
<evidence type="ECO:0000259" key="2">
    <source>
        <dbReference type="Pfam" id="PF01035"/>
    </source>
</evidence>
<dbReference type="GO" id="GO:0032259">
    <property type="term" value="P:methylation"/>
    <property type="evidence" value="ECO:0007669"/>
    <property type="project" value="UniProtKB-KW"/>
</dbReference>
<dbReference type="SUPFAM" id="SSF46767">
    <property type="entry name" value="Methylated DNA-protein cysteine methyltransferase, C-terminal domain"/>
    <property type="match status" value="1"/>
</dbReference>
<sequence>MFTVIGAIPRGKVASYGQVARLAGFPNYARKVGQLLKHLPPESTLPWYRVVNSQRRISFASDSDKFQEQKQRLEAEGVTFSGTNLIAKQCFWE</sequence>
<dbReference type="PANTHER" id="PTHR42942:SF1">
    <property type="entry name" value="ALKYLTRANSFERASE-LIKE PROTEIN 1"/>
    <property type="match status" value="1"/>
</dbReference>
<dbReference type="Proteomes" id="UP000660708">
    <property type="component" value="Unassembled WGS sequence"/>
</dbReference>
<accession>A0A8I0T7Y1</accession>
<proteinExistence type="predicted"/>
<keyword evidence="4" id="KW-1185">Reference proteome</keyword>
<dbReference type="PANTHER" id="PTHR42942">
    <property type="entry name" value="6-O-METHYLGUANINE DNA METHYLTRANSFERASE"/>
    <property type="match status" value="1"/>
</dbReference>
<dbReference type="EMBL" id="AQHF01000034">
    <property type="protein sequence ID" value="MBE0348709.1"/>
    <property type="molecule type" value="Genomic_DNA"/>
</dbReference>
<keyword evidence="1" id="KW-0227">DNA damage</keyword>
<keyword evidence="3" id="KW-0489">Methyltransferase</keyword>
<organism evidence="3 4">
    <name type="scientific">Pseudoalteromonas peptidolytica F12-50-A1</name>
    <dbReference type="NCBI Taxonomy" id="1315280"/>
    <lineage>
        <taxon>Bacteria</taxon>
        <taxon>Pseudomonadati</taxon>
        <taxon>Pseudomonadota</taxon>
        <taxon>Gammaproteobacteria</taxon>
        <taxon>Alteromonadales</taxon>
        <taxon>Pseudoalteromonadaceae</taxon>
        <taxon>Pseudoalteromonas</taxon>
    </lineage>
</organism>
<evidence type="ECO:0000313" key="4">
    <source>
        <dbReference type="Proteomes" id="UP000660708"/>
    </source>
</evidence>
<dbReference type="Gene3D" id="1.10.10.10">
    <property type="entry name" value="Winged helix-like DNA-binding domain superfamily/Winged helix DNA-binding domain"/>
    <property type="match status" value="1"/>
</dbReference>
<evidence type="ECO:0000256" key="1">
    <source>
        <dbReference type="ARBA" id="ARBA00022763"/>
    </source>
</evidence>